<gene>
    <name evidence="15" type="ORF">FCC1311_018312</name>
</gene>
<evidence type="ECO:0000256" key="14">
    <source>
        <dbReference type="SAM" id="Phobius"/>
    </source>
</evidence>
<keyword evidence="8" id="KW-0443">Lipid metabolism</keyword>
<keyword evidence="10" id="KW-0594">Phospholipid biosynthesis</keyword>
<dbReference type="Pfam" id="PF10998">
    <property type="entry name" value="DUF2838"/>
    <property type="match status" value="1"/>
</dbReference>
<keyword evidence="9 14" id="KW-0472">Membrane</keyword>
<comment type="caution">
    <text evidence="15">The sequence shown here is derived from an EMBL/GenBank/DDBJ whole genome shotgun (WGS) entry which is preliminary data.</text>
</comment>
<organism evidence="15 16">
    <name type="scientific">Hondaea fermentalgiana</name>
    <dbReference type="NCBI Taxonomy" id="2315210"/>
    <lineage>
        <taxon>Eukaryota</taxon>
        <taxon>Sar</taxon>
        <taxon>Stramenopiles</taxon>
        <taxon>Bigyra</taxon>
        <taxon>Labyrinthulomycetes</taxon>
        <taxon>Thraustochytrida</taxon>
        <taxon>Thraustochytriidae</taxon>
        <taxon>Hondaea</taxon>
    </lineage>
</organism>
<evidence type="ECO:0000313" key="15">
    <source>
        <dbReference type="EMBL" id="GBG25612.1"/>
    </source>
</evidence>
<evidence type="ECO:0000256" key="10">
    <source>
        <dbReference type="ARBA" id="ARBA00023209"/>
    </source>
</evidence>
<feature type="transmembrane region" description="Helical" evidence="14">
    <location>
        <begin position="324"/>
        <end position="346"/>
    </location>
</feature>
<feature type="transmembrane region" description="Helical" evidence="14">
    <location>
        <begin position="91"/>
        <end position="109"/>
    </location>
</feature>
<comment type="subcellular location">
    <subcellularLocation>
        <location evidence="1">Membrane</location>
        <topology evidence="1">Multi-pass membrane protein</topology>
    </subcellularLocation>
</comment>
<dbReference type="PANTHER" id="PTHR31201">
    <property type="entry name" value="OS01G0585100 PROTEIN"/>
    <property type="match status" value="1"/>
</dbReference>
<dbReference type="GO" id="GO:0016020">
    <property type="term" value="C:membrane"/>
    <property type="evidence" value="ECO:0007669"/>
    <property type="project" value="UniProtKB-SubCell"/>
</dbReference>
<keyword evidence="16" id="KW-1185">Reference proteome</keyword>
<protein>
    <recommendedName>
        <fullName evidence="3">Glycerophosphocholine acyltransferase 1</fullName>
    </recommendedName>
</protein>
<feature type="transmembrane region" description="Helical" evidence="14">
    <location>
        <begin position="167"/>
        <end position="187"/>
    </location>
</feature>
<dbReference type="GO" id="GO:0016746">
    <property type="term" value="F:acyltransferase activity"/>
    <property type="evidence" value="ECO:0007669"/>
    <property type="project" value="UniProtKB-KW"/>
</dbReference>
<evidence type="ECO:0000256" key="6">
    <source>
        <dbReference type="ARBA" id="ARBA00022692"/>
    </source>
</evidence>
<dbReference type="GO" id="GO:0006656">
    <property type="term" value="P:phosphatidylcholine biosynthetic process"/>
    <property type="evidence" value="ECO:0007669"/>
    <property type="project" value="TreeGrafter"/>
</dbReference>
<dbReference type="EMBL" id="BEYU01000013">
    <property type="protein sequence ID" value="GBG25612.1"/>
    <property type="molecule type" value="Genomic_DNA"/>
</dbReference>
<dbReference type="InterPro" id="IPR021261">
    <property type="entry name" value="GPCAT"/>
</dbReference>
<evidence type="ECO:0000256" key="4">
    <source>
        <dbReference type="ARBA" id="ARBA00022516"/>
    </source>
</evidence>
<evidence type="ECO:0000256" key="2">
    <source>
        <dbReference type="ARBA" id="ARBA00006675"/>
    </source>
</evidence>
<feature type="transmembrane region" description="Helical" evidence="14">
    <location>
        <begin position="115"/>
        <end position="133"/>
    </location>
</feature>
<evidence type="ECO:0000256" key="12">
    <source>
        <dbReference type="ARBA" id="ARBA00023315"/>
    </source>
</evidence>
<name>A0A2R5G3M3_9STRA</name>
<keyword evidence="11" id="KW-1208">Phospholipid metabolism</keyword>
<evidence type="ECO:0000256" key="7">
    <source>
        <dbReference type="ARBA" id="ARBA00022989"/>
    </source>
</evidence>
<feature type="transmembrane region" description="Helical" evidence="14">
    <location>
        <begin position="140"/>
        <end position="161"/>
    </location>
</feature>
<proteinExistence type="inferred from homology"/>
<dbReference type="InParanoid" id="A0A2R5G3M3"/>
<evidence type="ECO:0000256" key="3">
    <source>
        <dbReference type="ARBA" id="ARBA00019082"/>
    </source>
</evidence>
<keyword evidence="12" id="KW-0012">Acyltransferase</keyword>
<keyword evidence="6 14" id="KW-0812">Transmembrane</keyword>
<evidence type="ECO:0000256" key="13">
    <source>
        <dbReference type="SAM" id="MobiDB-lite"/>
    </source>
</evidence>
<sequence length="400" mass="46712">MAKMPGQVRAPAPTRAADEGDDETALSVNPAFASGGDDSDNLDAIMTSQKSTKYLALLSGQRRARDEADRFIKHHFKGPDGQGHNRFLDKVTFLLTVLGCVFMTYAVSSEFGRRLLPYTFLITLPVLLVIRYFQYKRRKWHYFLLDFCYWANLGCVLYMLAMPDSAIFFGLIFSIANSILPWTIISYRNSLVFHSVDRFTSFYIHAFPMAVFYAIRWYPKDVAAWWYADFNVDVEGAMEDIFDLAEAKWYHVAPLLSFGSLVVFFIQQFAEIVLINVVAKQPCAQNWLHVYVDQEYMTLFRWNVMKGEGFSYRMLNAFGPNYRLVMWMVLNMMFATFTVIPCYIWYKWKYPNLVFACYVFARATWNGANFYVEVFSRRYYARRRTIKPEVVPDDEEENQA</sequence>
<dbReference type="OrthoDB" id="406287at2759"/>
<dbReference type="AlphaFoldDB" id="A0A2R5G3M3"/>
<accession>A0A2R5G3M3</accession>
<keyword evidence="7 14" id="KW-1133">Transmembrane helix</keyword>
<evidence type="ECO:0000256" key="9">
    <source>
        <dbReference type="ARBA" id="ARBA00023136"/>
    </source>
</evidence>
<feature type="transmembrane region" description="Helical" evidence="14">
    <location>
        <begin position="352"/>
        <end position="374"/>
    </location>
</feature>
<feature type="transmembrane region" description="Helical" evidence="14">
    <location>
        <begin position="199"/>
        <end position="218"/>
    </location>
</feature>
<comment type="similarity">
    <text evidence="2">Belongs to the GPC1 family.</text>
</comment>
<dbReference type="Proteomes" id="UP000241890">
    <property type="component" value="Unassembled WGS sequence"/>
</dbReference>
<evidence type="ECO:0000313" key="16">
    <source>
        <dbReference type="Proteomes" id="UP000241890"/>
    </source>
</evidence>
<keyword evidence="5" id="KW-0808">Transferase</keyword>
<evidence type="ECO:0000256" key="1">
    <source>
        <dbReference type="ARBA" id="ARBA00004141"/>
    </source>
</evidence>
<evidence type="ECO:0000256" key="11">
    <source>
        <dbReference type="ARBA" id="ARBA00023264"/>
    </source>
</evidence>
<dbReference type="PANTHER" id="PTHR31201:SF1">
    <property type="entry name" value="GLYCEROPHOSPHOCHOLINE ACYLTRANSFERASE 1"/>
    <property type="match status" value="1"/>
</dbReference>
<evidence type="ECO:0000256" key="8">
    <source>
        <dbReference type="ARBA" id="ARBA00023098"/>
    </source>
</evidence>
<evidence type="ECO:0000256" key="5">
    <source>
        <dbReference type="ARBA" id="ARBA00022679"/>
    </source>
</evidence>
<reference evidence="15 16" key="1">
    <citation type="submission" date="2017-12" db="EMBL/GenBank/DDBJ databases">
        <title>Sequencing, de novo assembly and annotation of complete genome of a new Thraustochytrid species, strain FCC1311.</title>
        <authorList>
            <person name="Sedici K."/>
            <person name="Godart F."/>
            <person name="Aiese Cigliano R."/>
            <person name="Sanseverino W."/>
            <person name="Barakat M."/>
            <person name="Ortet P."/>
            <person name="Marechal E."/>
            <person name="Cagnac O."/>
            <person name="Amato A."/>
        </authorList>
    </citation>
    <scope>NUCLEOTIDE SEQUENCE [LARGE SCALE GENOMIC DNA]</scope>
</reference>
<keyword evidence="4" id="KW-0444">Lipid biosynthesis</keyword>
<feature type="region of interest" description="Disordered" evidence="13">
    <location>
        <begin position="1"/>
        <end position="34"/>
    </location>
</feature>